<dbReference type="AlphaFoldDB" id="A0A9X1MNR5"/>
<dbReference type="Proteomes" id="UP001139103">
    <property type="component" value="Unassembled WGS sequence"/>
</dbReference>
<name>A0A9X1MNR5_9BACT</name>
<protein>
    <submittedName>
        <fullName evidence="1">Uncharacterized protein</fullName>
    </submittedName>
</protein>
<dbReference type="EMBL" id="JAJKFT010000010">
    <property type="protein sequence ID" value="MCC9630548.1"/>
    <property type="molecule type" value="Genomic_DNA"/>
</dbReference>
<sequence>MLFDDYAKSGRLSNLNFAAPASKEGQFVYRGDWAIRGDFDKPLRDRRPPSETLTQAVAVSDGEKLFFLSGAFTEIELLKELTEIDAELINENTLGVIFARDIGTPQTVIIGGATFQLLPYADTMVWNELLDLLYLEKEDLKGLSREDKVILVWETAKKHNFKSTELTWEQVLESRIEPEAIDRVGAI</sequence>
<organism evidence="1 2">
    <name type="scientific">Blastopirellula sediminis</name>
    <dbReference type="NCBI Taxonomy" id="2894196"/>
    <lineage>
        <taxon>Bacteria</taxon>
        <taxon>Pseudomonadati</taxon>
        <taxon>Planctomycetota</taxon>
        <taxon>Planctomycetia</taxon>
        <taxon>Pirellulales</taxon>
        <taxon>Pirellulaceae</taxon>
        <taxon>Blastopirellula</taxon>
    </lineage>
</organism>
<keyword evidence="2" id="KW-1185">Reference proteome</keyword>
<dbReference type="RefSeq" id="WP_230221776.1">
    <property type="nucleotide sequence ID" value="NZ_JAJKFT010000010.1"/>
</dbReference>
<proteinExistence type="predicted"/>
<gene>
    <name evidence="1" type="ORF">LOC68_19300</name>
</gene>
<evidence type="ECO:0000313" key="1">
    <source>
        <dbReference type="EMBL" id="MCC9630548.1"/>
    </source>
</evidence>
<evidence type="ECO:0000313" key="2">
    <source>
        <dbReference type="Proteomes" id="UP001139103"/>
    </source>
</evidence>
<accession>A0A9X1MNR5</accession>
<comment type="caution">
    <text evidence="1">The sequence shown here is derived from an EMBL/GenBank/DDBJ whole genome shotgun (WGS) entry which is preliminary data.</text>
</comment>
<reference evidence="1" key="1">
    <citation type="submission" date="2021-11" db="EMBL/GenBank/DDBJ databases">
        <title>Genome sequence.</title>
        <authorList>
            <person name="Sun Q."/>
        </authorList>
    </citation>
    <scope>NUCLEOTIDE SEQUENCE</scope>
    <source>
        <strain evidence="1">JC732</strain>
    </source>
</reference>